<dbReference type="AlphaFoldDB" id="A0A1H6RXG4"/>
<evidence type="ECO:0000313" key="1">
    <source>
        <dbReference type="EMBL" id="SEI60548.1"/>
    </source>
</evidence>
<dbReference type="Pfam" id="PF12710">
    <property type="entry name" value="HAD"/>
    <property type="match status" value="1"/>
</dbReference>
<organism evidence="1 2">
    <name type="scientific">Frateuria terrea</name>
    <dbReference type="NCBI Taxonomy" id="529704"/>
    <lineage>
        <taxon>Bacteria</taxon>
        <taxon>Pseudomonadati</taxon>
        <taxon>Pseudomonadota</taxon>
        <taxon>Gammaproteobacteria</taxon>
        <taxon>Lysobacterales</taxon>
        <taxon>Rhodanobacteraceae</taxon>
        <taxon>Frateuria</taxon>
    </lineage>
</organism>
<dbReference type="Proteomes" id="UP000199420">
    <property type="component" value="Unassembled WGS sequence"/>
</dbReference>
<accession>A0A1H6RXG4</accession>
<sequence>MEGQETAAAGVPPVVLFDFDGVLTHADTFELFVRERYARSAWRKLLALLALPWLLLLWPLTRRLQRPLVHIALLGLDEKRYRATVNAFAAELVRRPGHFCRDGVRTLRRHQAAGERVIVVTGCEHTLVESLLAQLGLAGVELVASRLRRGALGLRVAYHNVGAGKLTALTAHGVPAWRRAYGDSLHDLHMLRAAAEPVLVNGTPKLCKRMERALGRTLERVAWR</sequence>
<dbReference type="Gene3D" id="3.40.50.1000">
    <property type="entry name" value="HAD superfamily/HAD-like"/>
    <property type="match status" value="1"/>
</dbReference>
<dbReference type="SUPFAM" id="SSF56784">
    <property type="entry name" value="HAD-like"/>
    <property type="match status" value="1"/>
</dbReference>
<dbReference type="OrthoDB" id="9784466at2"/>
<proteinExistence type="predicted"/>
<dbReference type="InterPro" id="IPR023214">
    <property type="entry name" value="HAD_sf"/>
</dbReference>
<evidence type="ECO:0000313" key="2">
    <source>
        <dbReference type="Proteomes" id="UP000199420"/>
    </source>
</evidence>
<dbReference type="RefSeq" id="WP_091334595.1">
    <property type="nucleotide sequence ID" value="NZ_FNYC01000002.1"/>
</dbReference>
<dbReference type="Gene3D" id="1.20.1440.100">
    <property type="entry name" value="SG protein - dephosphorylation function"/>
    <property type="match status" value="1"/>
</dbReference>
<keyword evidence="2" id="KW-1185">Reference proteome</keyword>
<reference evidence="1 2" key="1">
    <citation type="submission" date="2016-10" db="EMBL/GenBank/DDBJ databases">
        <authorList>
            <person name="de Groot N.N."/>
        </authorList>
    </citation>
    <scope>NUCLEOTIDE SEQUENCE [LARGE SCALE GENOMIC DNA]</scope>
    <source>
        <strain evidence="1 2">DSM 26515</strain>
    </source>
</reference>
<gene>
    <name evidence="1" type="ORF">SAMN04487997_1164</name>
</gene>
<dbReference type="STRING" id="529704.SAMN02927913_1079"/>
<protein>
    <submittedName>
        <fullName evidence="1">Phosphatidylglycerophosphatase C</fullName>
    </submittedName>
</protein>
<name>A0A1H6RXG4_9GAMM</name>
<dbReference type="EMBL" id="FNYC01000002">
    <property type="protein sequence ID" value="SEI60548.1"/>
    <property type="molecule type" value="Genomic_DNA"/>
</dbReference>
<dbReference type="InterPro" id="IPR036412">
    <property type="entry name" value="HAD-like_sf"/>
</dbReference>